<proteinExistence type="predicted"/>
<dbReference type="RefSeq" id="WP_345495832.1">
    <property type="nucleotide sequence ID" value="NZ_BAABJM010000002.1"/>
</dbReference>
<feature type="region of interest" description="Disordered" evidence="1">
    <location>
        <begin position="203"/>
        <end position="227"/>
    </location>
</feature>
<dbReference type="InterPro" id="IPR058488">
    <property type="entry name" value="DUF8175"/>
</dbReference>
<evidence type="ECO:0000313" key="3">
    <source>
        <dbReference type="EMBL" id="GAA5054170.1"/>
    </source>
</evidence>
<dbReference type="Proteomes" id="UP001500603">
    <property type="component" value="Unassembled WGS sequence"/>
</dbReference>
<evidence type="ECO:0000313" key="4">
    <source>
        <dbReference type="Proteomes" id="UP001500603"/>
    </source>
</evidence>
<organism evidence="3 4">
    <name type="scientific">Nocardia callitridis</name>
    <dbReference type="NCBI Taxonomy" id="648753"/>
    <lineage>
        <taxon>Bacteria</taxon>
        <taxon>Bacillati</taxon>
        <taxon>Actinomycetota</taxon>
        <taxon>Actinomycetes</taxon>
        <taxon>Mycobacteriales</taxon>
        <taxon>Nocardiaceae</taxon>
        <taxon>Nocardia</taxon>
    </lineage>
</organism>
<feature type="domain" description="DUF8175" evidence="2">
    <location>
        <begin position="46"/>
        <end position="210"/>
    </location>
</feature>
<dbReference type="EMBL" id="BAABJM010000002">
    <property type="protein sequence ID" value="GAA5054170.1"/>
    <property type="molecule type" value="Genomic_DNA"/>
</dbReference>
<evidence type="ECO:0000256" key="1">
    <source>
        <dbReference type="SAM" id="MobiDB-lite"/>
    </source>
</evidence>
<sequence>MSNDDAASDGGVLTARRGLASSHAVRPSRSAAGAFGAAAVLLAAVGCGGADAAGPDLSAAPSNVRWQPFQGVPLPQTDQGPTSTAAGAATGFEHSPRGAAVAALTHAVRLAVAADSQWAQIAAGELVPGPAKDEWAVNRIQLSITGPAAPEYAPRLLGYKITDYTEQRSTVDVFTEYSDNSKAVNHTAVEWFARDWRLRLPDQGSPTRPIDPIDELPVDTVTLEAPK</sequence>
<protein>
    <recommendedName>
        <fullName evidence="2">DUF8175 domain-containing protein</fullName>
    </recommendedName>
</protein>
<gene>
    <name evidence="3" type="ORF">GCM10023318_28850</name>
</gene>
<accession>A0ABP9K9I5</accession>
<keyword evidence="4" id="KW-1185">Reference proteome</keyword>
<reference evidence="4" key="1">
    <citation type="journal article" date="2019" name="Int. J. Syst. Evol. Microbiol.">
        <title>The Global Catalogue of Microorganisms (GCM) 10K type strain sequencing project: providing services to taxonomists for standard genome sequencing and annotation.</title>
        <authorList>
            <consortium name="The Broad Institute Genomics Platform"/>
            <consortium name="The Broad Institute Genome Sequencing Center for Infectious Disease"/>
            <person name="Wu L."/>
            <person name="Ma J."/>
        </authorList>
    </citation>
    <scope>NUCLEOTIDE SEQUENCE [LARGE SCALE GENOMIC DNA]</scope>
    <source>
        <strain evidence="4">JCM 18298</strain>
    </source>
</reference>
<comment type="caution">
    <text evidence="3">The sequence shown here is derived from an EMBL/GenBank/DDBJ whole genome shotgun (WGS) entry which is preliminary data.</text>
</comment>
<dbReference type="Pfam" id="PF26526">
    <property type="entry name" value="DUF8175"/>
    <property type="match status" value="1"/>
</dbReference>
<name>A0ABP9K9I5_9NOCA</name>
<evidence type="ECO:0000259" key="2">
    <source>
        <dbReference type="Pfam" id="PF26526"/>
    </source>
</evidence>